<sequence length="347" mass="38005">MTPAAFGWLLGELREKAGLKKAGLAREVHCDPSLISRFESGERVPAVEMVRRIDQLVGAEGLLTNAYERVGWYREVAHPEWSQVFAEREAQAVEVRRYSISLIPGPCQEPEYAAAIFKRGQTNPVLAQVEAKVAARISRQTRFLVDDGPRLSVVLDEAVIRRTVGGPKVMHRQLDHLLALMRRPNIVIQVAPMDLGERTPAGASFTLLTMPDGQQHLYSESLTSGHFTTDPSEIAHYSRAYDWFRGHVLSVPDSAALIRRVMKGLVNSMSTQHFNTELLRPIAWFKSSSYSDSNGGDCVQPAVNLAGSHGVVLVRDSKDPQGPVLAVSPAAWSAFAAAAGRGEFGGI</sequence>
<proteinExistence type="predicted"/>
<evidence type="ECO:0000313" key="3">
    <source>
        <dbReference type="Proteomes" id="UP000266906"/>
    </source>
</evidence>
<accession>A0A3N4R601</accession>
<dbReference type="SMART" id="SM00530">
    <property type="entry name" value="HTH_XRE"/>
    <property type="match status" value="1"/>
</dbReference>
<evidence type="ECO:0000313" key="2">
    <source>
        <dbReference type="EMBL" id="RPE28582.1"/>
    </source>
</evidence>
<dbReference type="EMBL" id="RKQG01000002">
    <property type="protein sequence ID" value="RPE28582.1"/>
    <property type="molecule type" value="Genomic_DNA"/>
</dbReference>
<gene>
    <name evidence="2" type="ORF">EDD38_5719</name>
</gene>
<dbReference type="InterPro" id="IPR010982">
    <property type="entry name" value="Lambda_DNA-bd_dom_sf"/>
</dbReference>
<dbReference type="InterPro" id="IPR007278">
    <property type="entry name" value="DUF397"/>
</dbReference>
<dbReference type="SUPFAM" id="SSF47413">
    <property type="entry name" value="lambda repressor-like DNA-binding domains"/>
    <property type="match status" value="1"/>
</dbReference>
<name>A0A3N4R601_9ACTN</name>
<dbReference type="CDD" id="cd00093">
    <property type="entry name" value="HTH_XRE"/>
    <property type="match status" value="1"/>
</dbReference>
<dbReference type="PROSITE" id="PS50943">
    <property type="entry name" value="HTH_CROC1"/>
    <property type="match status" value="1"/>
</dbReference>
<dbReference type="Gene3D" id="1.10.260.40">
    <property type="entry name" value="lambda repressor-like DNA-binding domains"/>
    <property type="match status" value="1"/>
</dbReference>
<dbReference type="Pfam" id="PF04149">
    <property type="entry name" value="DUF397"/>
    <property type="match status" value="1"/>
</dbReference>
<protein>
    <submittedName>
        <fullName evidence="2">Helix-turn-helix protein</fullName>
    </submittedName>
</protein>
<dbReference type="Pfam" id="PF13560">
    <property type="entry name" value="HTH_31"/>
    <property type="match status" value="1"/>
</dbReference>
<evidence type="ECO:0000259" key="1">
    <source>
        <dbReference type="PROSITE" id="PS50943"/>
    </source>
</evidence>
<keyword evidence="3" id="KW-1185">Reference proteome</keyword>
<feature type="domain" description="HTH cro/C1-type" evidence="1">
    <location>
        <begin position="12"/>
        <end position="53"/>
    </location>
</feature>
<reference evidence="2 3" key="1">
    <citation type="submission" date="2018-11" db="EMBL/GenBank/DDBJ databases">
        <title>Sequencing the genomes of 1000 actinobacteria strains.</title>
        <authorList>
            <person name="Klenk H.-P."/>
        </authorList>
    </citation>
    <scope>NUCLEOTIDE SEQUENCE [LARGE SCALE GENOMIC DNA]</scope>
    <source>
        <strain evidence="2 3">DSM 44781</strain>
    </source>
</reference>
<dbReference type="InterPro" id="IPR043917">
    <property type="entry name" value="DUF5753"/>
</dbReference>
<dbReference type="AlphaFoldDB" id="A0A3N4R601"/>
<organism evidence="2 3">
    <name type="scientific">Kitasatospora cineracea</name>
    <dbReference type="NCBI Taxonomy" id="88074"/>
    <lineage>
        <taxon>Bacteria</taxon>
        <taxon>Bacillati</taxon>
        <taxon>Actinomycetota</taxon>
        <taxon>Actinomycetes</taxon>
        <taxon>Kitasatosporales</taxon>
        <taxon>Streptomycetaceae</taxon>
        <taxon>Kitasatospora</taxon>
    </lineage>
</organism>
<comment type="caution">
    <text evidence="2">The sequence shown here is derived from an EMBL/GenBank/DDBJ whole genome shotgun (WGS) entry which is preliminary data.</text>
</comment>
<dbReference type="GO" id="GO:0003677">
    <property type="term" value="F:DNA binding"/>
    <property type="evidence" value="ECO:0007669"/>
    <property type="project" value="InterPro"/>
</dbReference>
<dbReference type="Proteomes" id="UP000266906">
    <property type="component" value="Unassembled WGS sequence"/>
</dbReference>
<dbReference type="RefSeq" id="WP_123820389.1">
    <property type="nucleotide sequence ID" value="NZ_RKQG01000002.1"/>
</dbReference>
<dbReference type="Pfam" id="PF19054">
    <property type="entry name" value="DUF5753"/>
    <property type="match status" value="1"/>
</dbReference>
<dbReference type="InterPro" id="IPR001387">
    <property type="entry name" value="Cro/C1-type_HTH"/>
</dbReference>